<sequence length="349" mass="40614">MTGELWWRRLVNSARFLDDLKDTLADDKSVLLLFDTDIPWLDIMTETLEQKLADANDNRTFDVLDVSKADDPGSYLMKRYCSKEEQKKYWPTTHGSPEKFLAQNKVTPLNKRYVCLTDIKPDDAFKWASSVVEYLENCEDVHEHGVFIIILDGMNVPGSKHLTTFRYNDYVTDYDCMMLCLTLVSDLKCSRAEKMYLCEVASNIAHNNVELAAMLASRRTNLIQNPYNVSAKVFEENEVKVTNLKERVRMAVWEAQIKLVFPKIENFRADLIRKYESKISRFLPIKSSNNDVVDKATDLEIGQLYFICRSQKIIDLPEFEMLKKMRDARNTLAHWEALSYDRLTEINLI</sequence>
<comment type="caution">
    <text evidence="1">The sequence shown here is derived from an EMBL/GenBank/DDBJ whole genome shotgun (WGS) entry which is preliminary data.</text>
</comment>
<evidence type="ECO:0000313" key="1">
    <source>
        <dbReference type="EMBL" id="MDB8002645.1"/>
    </source>
</evidence>
<organism evidence="1 2">
    <name type="scientific">[Eubacterium] siraeum</name>
    <dbReference type="NCBI Taxonomy" id="39492"/>
    <lineage>
        <taxon>Bacteria</taxon>
        <taxon>Bacillati</taxon>
        <taxon>Bacillota</taxon>
        <taxon>Clostridia</taxon>
        <taxon>Eubacteriales</taxon>
        <taxon>Oscillospiraceae</taxon>
        <taxon>Oscillospiraceae incertae sedis</taxon>
    </lineage>
</organism>
<dbReference type="AlphaFoldDB" id="A0AAW6CZ51"/>
<evidence type="ECO:0008006" key="3">
    <source>
        <dbReference type="Google" id="ProtNLM"/>
    </source>
</evidence>
<gene>
    <name evidence="1" type="ORF">PNE09_01040</name>
</gene>
<name>A0AAW6CZ51_9FIRM</name>
<reference evidence="1" key="1">
    <citation type="submission" date="2023-01" db="EMBL/GenBank/DDBJ databases">
        <title>Human gut microbiome strain richness.</title>
        <authorList>
            <person name="Chen-Liaw A."/>
        </authorList>
    </citation>
    <scope>NUCLEOTIDE SEQUENCE</scope>
    <source>
        <strain evidence="1">1001283st1_G1_1001283B150217_161031</strain>
    </source>
</reference>
<protein>
    <recommendedName>
        <fullName evidence="3">Apea-like HEPN domain-containing protein</fullName>
    </recommendedName>
</protein>
<evidence type="ECO:0000313" key="2">
    <source>
        <dbReference type="Proteomes" id="UP001210809"/>
    </source>
</evidence>
<accession>A0AAW6CZ51</accession>
<dbReference type="Proteomes" id="UP001210809">
    <property type="component" value="Unassembled WGS sequence"/>
</dbReference>
<dbReference type="EMBL" id="JAQLXW010000001">
    <property type="protein sequence ID" value="MDB8002645.1"/>
    <property type="molecule type" value="Genomic_DNA"/>
</dbReference>
<proteinExistence type="predicted"/>